<dbReference type="SMART" id="SM00225">
    <property type="entry name" value="BTB"/>
    <property type="match status" value="2"/>
</dbReference>
<dbReference type="CDD" id="cd18186">
    <property type="entry name" value="BTB_POZ_ZBTB_KLHL-like"/>
    <property type="match status" value="1"/>
</dbReference>
<reference evidence="3" key="1">
    <citation type="journal article" date="2020" name="Fungal Divers.">
        <title>Resolving the Mortierellaceae phylogeny through synthesis of multi-gene phylogenetics and phylogenomics.</title>
        <authorList>
            <person name="Vandepol N."/>
            <person name="Liber J."/>
            <person name="Desiro A."/>
            <person name="Na H."/>
            <person name="Kennedy M."/>
            <person name="Barry K."/>
            <person name="Grigoriev I.V."/>
            <person name="Miller A.N."/>
            <person name="O'Donnell K."/>
            <person name="Stajich J.E."/>
            <person name="Bonito G."/>
        </authorList>
    </citation>
    <scope>NUCLEOTIDE SEQUENCE</scope>
    <source>
        <strain evidence="3">CK1249</strain>
    </source>
</reference>
<feature type="compositionally biased region" description="Low complexity" evidence="1">
    <location>
        <begin position="778"/>
        <end position="797"/>
    </location>
</feature>
<gene>
    <name evidence="3" type="ORF">BGZ70_006691</name>
</gene>
<feature type="compositionally biased region" description="Low complexity" evidence="1">
    <location>
        <begin position="829"/>
        <end position="840"/>
    </location>
</feature>
<feature type="compositionally biased region" description="Low complexity" evidence="1">
    <location>
        <begin position="695"/>
        <end position="706"/>
    </location>
</feature>
<dbReference type="Gene3D" id="3.30.710.10">
    <property type="entry name" value="Potassium Channel Kv1.1, Chain A"/>
    <property type="match status" value="2"/>
</dbReference>
<feature type="compositionally biased region" description="Polar residues" evidence="1">
    <location>
        <begin position="483"/>
        <end position="502"/>
    </location>
</feature>
<accession>A0A9P6J843</accession>
<evidence type="ECO:0000313" key="3">
    <source>
        <dbReference type="EMBL" id="KAF9964274.1"/>
    </source>
</evidence>
<protein>
    <recommendedName>
        <fullName evidence="2">BTB domain-containing protein</fullName>
    </recommendedName>
</protein>
<comment type="caution">
    <text evidence="3">The sequence shown here is derived from an EMBL/GenBank/DDBJ whole genome shotgun (WGS) entry which is preliminary data.</text>
</comment>
<feature type="region of interest" description="Disordered" evidence="1">
    <location>
        <begin position="483"/>
        <end position="503"/>
    </location>
</feature>
<evidence type="ECO:0000259" key="2">
    <source>
        <dbReference type="PROSITE" id="PS50097"/>
    </source>
</evidence>
<dbReference type="CDD" id="cd18500">
    <property type="entry name" value="BACK_IBtk"/>
    <property type="match status" value="1"/>
</dbReference>
<dbReference type="PANTHER" id="PTHR24413">
    <property type="entry name" value="SPECKLE-TYPE POZ PROTEIN"/>
    <property type="match status" value="1"/>
</dbReference>
<organism evidence="3 4">
    <name type="scientific">Mortierella alpina</name>
    <name type="common">Oleaginous fungus</name>
    <name type="synonym">Mortierella renispora</name>
    <dbReference type="NCBI Taxonomy" id="64518"/>
    <lineage>
        <taxon>Eukaryota</taxon>
        <taxon>Fungi</taxon>
        <taxon>Fungi incertae sedis</taxon>
        <taxon>Mucoromycota</taxon>
        <taxon>Mortierellomycotina</taxon>
        <taxon>Mortierellomycetes</taxon>
        <taxon>Mortierellales</taxon>
        <taxon>Mortierellaceae</taxon>
        <taxon>Mortierella</taxon>
    </lineage>
</organism>
<feature type="domain" description="BTB" evidence="2">
    <location>
        <begin position="229"/>
        <end position="309"/>
    </location>
</feature>
<dbReference type="InterPro" id="IPR000210">
    <property type="entry name" value="BTB/POZ_dom"/>
</dbReference>
<dbReference type="Proteomes" id="UP000738359">
    <property type="component" value="Unassembled WGS sequence"/>
</dbReference>
<feature type="compositionally biased region" description="Polar residues" evidence="1">
    <location>
        <begin position="817"/>
        <end position="828"/>
    </location>
</feature>
<name>A0A9P6J843_MORAP</name>
<feature type="compositionally biased region" description="Polar residues" evidence="1">
    <location>
        <begin position="613"/>
        <end position="622"/>
    </location>
</feature>
<keyword evidence="4" id="KW-1185">Reference proteome</keyword>
<evidence type="ECO:0000313" key="4">
    <source>
        <dbReference type="Proteomes" id="UP000738359"/>
    </source>
</evidence>
<evidence type="ECO:0000256" key="1">
    <source>
        <dbReference type="SAM" id="MobiDB-lite"/>
    </source>
</evidence>
<feature type="region of interest" description="Disordered" evidence="1">
    <location>
        <begin position="775"/>
        <end position="840"/>
    </location>
</feature>
<dbReference type="AlphaFoldDB" id="A0A9P6J843"/>
<feature type="compositionally biased region" description="Acidic residues" evidence="1">
    <location>
        <begin position="12"/>
        <end position="23"/>
    </location>
</feature>
<feature type="region of interest" description="Disordered" evidence="1">
    <location>
        <begin position="684"/>
        <end position="706"/>
    </location>
</feature>
<feature type="region of interest" description="Disordered" evidence="1">
    <location>
        <begin position="613"/>
        <end position="670"/>
    </location>
</feature>
<proteinExistence type="predicted"/>
<dbReference type="SUPFAM" id="SSF54695">
    <property type="entry name" value="POZ domain"/>
    <property type="match status" value="2"/>
</dbReference>
<feature type="domain" description="BTB" evidence="2">
    <location>
        <begin position="76"/>
        <end position="160"/>
    </location>
</feature>
<dbReference type="Pfam" id="PF00651">
    <property type="entry name" value="BTB"/>
    <property type="match status" value="2"/>
</dbReference>
<dbReference type="OrthoDB" id="2447781at2759"/>
<feature type="region of interest" description="Disordered" evidence="1">
    <location>
        <begin position="1"/>
        <end position="33"/>
    </location>
</feature>
<dbReference type="InterPro" id="IPR011333">
    <property type="entry name" value="SKP1/BTB/POZ_sf"/>
</dbReference>
<sequence>MAKNHGGRNETAGDEGDDNDDDGEGHTPALLDPWRIDTQGWQDIERSWDHDLVPLLDLITKEDATNQSSVSGSHLFDVEVQAGKRTLGAHRIILAARSAVLHRAFVESPRSQSTAGSLVTIEPSSGRKGLGTRILHTVSLKVEFTTAVLLLQFLYSDRFDPFWDALDLPTAYKHYARKVRQELYHLSIELALPTLQAALQYSFTHICSASLHESMDRIIQNPSKFDSLTDVRLLLSDGKWLDGHQVILGHRSPFFNAMFVRTDEWIRSRQGSRALPDTIEDERRSLLKINMAHMDLESVALAIKHIYTDCGPEMFNDIEKEEMDDLIDIVVSVLQISDEWLMDRLKEICESVLSEQVRAKTVVYFLEISIMHAAESLKTTCVDYICHNIETALDQRWLDNAEDDVLELMENALKSKQDAFMPIVRSGQHLPDEAKVAEMRELIMVDGYRFFKPLEACKSSASKNTHGRMIVDKDNESEYGNRRSASLTDVLEPSTSTPSTLIPVSHSGPALLDGAPHATAAAMDRLPPTHAVERQPSAAARTSTLATQVSDWPSLSESPLMDVKGLPVIPRRKTSWGQLPKFDAGQTIQDNVGEGAIGGAAAKLSLREILEQDQPQGISGQRASAAITGMSSTKTSKLSQKERRKLLLQQQNSSTQEAAHPSQPTPPLQAWAKVPSAGALDLSESGPVKVSGSLPRTSSVLGSVSSGTPSLLEIQQGELALFRAQPKDIPRVAIATSKPVKETLRASGTEKVFSEAPWRLDAIPEPLRAVTRHQSQMYPKPGGSNSPGSGAPYGSASRGEAASFPSLGSVRPPPTISSPANGGVNQQVAGSSAGSSAATTPTALSTSGLLSILAHGSAGSGSGSPLTASSSSLSKFAIIQNQQLRHRILLLGARHHKKSLYQIQIEEQALNQIRMASLDQVQAKAAEGTGEWFTCDIGYQ</sequence>
<dbReference type="EMBL" id="JAAAHY010000384">
    <property type="protein sequence ID" value="KAF9964274.1"/>
    <property type="molecule type" value="Genomic_DNA"/>
</dbReference>
<dbReference type="PROSITE" id="PS50097">
    <property type="entry name" value="BTB"/>
    <property type="match status" value="2"/>
</dbReference>